<evidence type="ECO:0000256" key="2">
    <source>
        <dbReference type="SAM" id="MobiDB-lite"/>
    </source>
</evidence>
<name>A0AAN6U9V9_9PEZI</name>
<protein>
    <recommendedName>
        <fullName evidence="3">BHLH domain-containing protein</fullName>
    </recommendedName>
</protein>
<dbReference type="GO" id="GO:0046983">
    <property type="term" value="F:protein dimerization activity"/>
    <property type="evidence" value="ECO:0007669"/>
    <property type="project" value="InterPro"/>
</dbReference>
<dbReference type="Proteomes" id="UP001302602">
    <property type="component" value="Unassembled WGS sequence"/>
</dbReference>
<feature type="domain" description="BHLH" evidence="3">
    <location>
        <begin position="322"/>
        <end position="403"/>
    </location>
</feature>
<dbReference type="AlphaFoldDB" id="A0AAN6U9V9"/>
<dbReference type="PANTHER" id="PTHR47336:SF4">
    <property type="entry name" value="BHLH TRANSCRIPTION FACTOR (EUROFUNG)"/>
    <property type="match status" value="1"/>
</dbReference>
<keyword evidence="5" id="KW-1185">Reference proteome</keyword>
<proteinExistence type="predicted"/>
<evidence type="ECO:0000313" key="5">
    <source>
        <dbReference type="Proteomes" id="UP001302602"/>
    </source>
</evidence>
<dbReference type="EMBL" id="MU853223">
    <property type="protein sequence ID" value="KAK4129048.1"/>
    <property type="molecule type" value="Genomic_DNA"/>
</dbReference>
<evidence type="ECO:0000313" key="4">
    <source>
        <dbReference type="EMBL" id="KAK4129048.1"/>
    </source>
</evidence>
<dbReference type="RefSeq" id="XP_062652819.1">
    <property type="nucleotide sequence ID" value="XM_062791798.1"/>
</dbReference>
<dbReference type="PANTHER" id="PTHR47336">
    <property type="entry name" value="TRANSCRIPTION FACTOR HMS1-RELATED"/>
    <property type="match status" value="1"/>
</dbReference>
<feature type="compositionally biased region" description="Low complexity" evidence="2">
    <location>
        <begin position="251"/>
        <end position="265"/>
    </location>
</feature>
<dbReference type="GeneID" id="87828567"/>
<feature type="coiled-coil region" evidence="1">
    <location>
        <begin position="393"/>
        <end position="420"/>
    </location>
</feature>
<feature type="region of interest" description="Disordered" evidence="2">
    <location>
        <begin position="200"/>
        <end position="322"/>
    </location>
</feature>
<dbReference type="Pfam" id="PF00010">
    <property type="entry name" value="HLH"/>
    <property type="match status" value="1"/>
</dbReference>
<dbReference type="Gene3D" id="4.10.280.10">
    <property type="entry name" value="Helix-loop-helix DNA-binding domain"/>
    <property type="match status" value="1"/>
</dbReference>
<dbReference type="SMART" id="SM00353">
    <property type="entry name" value="HLH"/>
    <property type="match status" value="1"/>
</dbReference>
<keyword evidence="1" id="KW-0175">Coiled coil</keyword>
<comment type="caution">
    <text evidence="4">The sequence shown here is derived from an EMBL/GenBank/DDBJ whole genome shotgun (WGS) entry which is preliminary data.</text>
</comment>
<reference evidence="4" key="2">
    <citation type="submission" date="2023-05" db="EMBL/GenBank/DDBJ databases">
        <authorList>
            <consortium name="Lawrence Berkeley National Laboratory"/>
            <person name="Steindorff A."/>
            <person name="Hensen N."/>
            <person name="Bonometti L."/>
            <person name="Westerberg I."/>
            <person name="Brannstrom I.O."/>
            <person name="Guillou S."/>
            <person name="Cros-Aarteil S."/>
            <person name="Calhoun S."/>
            <person name="Haridas S."/>
            <person name="Kuo A."/>
            <person name="Mondo S."/>
            <person name="Pangilinan J."/>
            <person name="Riley R."/>
            <person name="Labutti K."/>
            <person name="Andreopoulos B."/>
            <person name="Lipzen A."/>
            <person name="Chen C."/>
            <person name="Yanf M."/>
            <person name="Daum C."/>
            <person name="Ng V."/>
            <person name="Clum A."/>
            <person name="Ohm R."/>
            <person name="Martin F."/>
            <person name="Silar P."/>
            <person name="Natvig D."/>
            <person name="Lalanne C."/>
            <person name="Gautier V."/>
            <person name="Ament-Velasquez S.L."/>
            <person name="Kruys A."/>
            <person name="Hutchinson M.I."/>
            <person name="Powell A.J."/>
            <person name="Barry K."/>
            <person name="Miller A.N."/>
            <person name="Grigoriev I.V."/>
            <person name="Debuchy R."/>
            <person name="Gladieux P."/>
            <person name="Thoren M.H."/>
            <person name="Johannesson H."/>
        </authorList>
    </citation>
    <scope>NUCLEOTIDE SEQUENCE</scope>
    <source>
        <strain evidence="4">CBS 731.68</strain>
    </source>
</reference>
<feature type="region of interest" description="Disordered" evidence="2">
    <location>
        <begin position="69"/>
        <end position="88"/>
    </location>
</feature>
<dbReference type="InterPro" id="IPR011598">
    <property type="entry name" value="bHLH_dom"/>
</dbReference>
<gene>
    <name evidence="4" type="ORF">N657DRAFT_639596</name>
</gene>
<dbReference type="PROSITE" id="PS50888">
    <property type="entry name" value="BHLH"/>
    <property type="match status" value="1"/>
</dbReference>
<dbReference type="InterPro" id="IPR052099">
    <property type="entry name" value="Regulatory_TF_Diverse"/>
</dbReference>
<accession>A0AAN6U9V9</accession>
<feature type="region of interest" description="Disordered" evidence="2">
    <location>
        <begin position="354"/>
        <end position="389"/>
    </location>
</feature>
<feature type="compositionally biased region" description="Low complexity" evidence="2">
    <location>
        <begin position="69"/>
        <end position="78"/>
    </location>
</feature>
<sequence length="452" mass="48641">MNHSQIWSADGPLQACMLPADYITEPLIDDYCPRWPSAQEQGCQSAIGEHFVNGDQHKPVHDYGMLSPAPTATAASPPNWSGDGPSTVSGAWAPVSPISPSEVGFGGEGLGIQLGVMPRASVTTTPPTLQVGPRSWAASAGLDVCNNTYLGYATATSLPHRVGVPVGLYARWTGEMAAPNLPDESFPQASFAIPSDSATIWNNNPRVQPEHTLPPRQADPCIPNSLSKRSQSRTQQTSKRANPSSTPLNKTTVPAVTTTTSTTSTRIREEVPVRPTPNAAISTKPSTSTSITKGSTLRTATRRVKRPASSSPKPGEPPERQRARANHNLVEQQYRHRLHAQFEALLEALPERMLDGEGQNNDSPDGDRAKANNGGVGGRDGSKRRRMSKADVLTRAARVIRDLEGDIELVRREVEGLRRERQTVLGRVRSAWEGRDVEGRGGGFALVGERGS</sequence>
<dbReference type="InterPro" id="IPR036638">
    <property type="entry name" value="HLH_DNA-bd_sf"/>
</dbReference>
<feature type="compositionally biased region" description="Low complexity" evidence="2">
    <location>
        <begin position="227"/>
        <end position="240"/>
    </location>
</feature>
<feature type="compositionally biased region" description="Polar residues" evidence="2">
    <location>
        <begin position="241"/>
        <end position="250"/>
    </location>
</feature>
<reference evidence="4" key="1">
    <citation type="journal article" date="2023" name="Mol. Phylogenet. Evol.">
        <title>Genome-scale phylogeny and comparative genomics of the fungal order Sordariales.</title>
        <authorList>
            <person name="Hensen N."/>
            <person name="Bonometti L."/>
            <person name="Westerberg I."/>
            <person name="Brannstrom I.O."/>
            <person name="Guillou S."/>
            <person name="Cros-Aarteil S."/>
            <person name="Calhoun S."/>
            <person name="Haridas S."/>
            <person name="Kuo A."/>
            <person name="Mondo S."/>
            <person name="Pangilinan J."/>
            <person name="Riley R."/>
            <person name="LaButti K."/>
            <person name="Andreopoulos B."/>
            <person name="Lipzen A."/>
            <person name="Chen C."/>
            <person name="Yan M."/>
            <person name="Daum C."/>
            <person name="Ng V."/>
            <person name="Clum A."/>
            <person name="Steindorff A."/>
            <person name="Ohm R.A."/>
            <person name="Martin F."/>
            <person name="Silar P."/>
            <person name="Natvig D.O."/>
            <person name="Lalanne C."/>
            <person name="Gautier V."/>
            <person name="Ament-Velasquez S.L."/>
            <person name="Kruys A."/>
            <person name="Hutchinson M.I."/>
            <person name="Powell A.J."/>
            <person name="Barry K."/>
            <person name="Miller A.N."/>
            <person name="Grigoriev I.V."/>
            <person name="Debuchy R."/>
            <person name="Gladieux P."/>
            <person name="Hiltunen Thoren M."/>
            <person name="Johannesson H."/>
        </authorList>
    </citation>
    <scope>NUCLEOTIDE SEQUENCE</scope>
    <source>
        <strain evidence="4">CBS 731.68</strain>
    </source>
</reference>
<dbReference type="SUPFAM" id="SSF47459">
    <property type="entry name" value="HLH, helix-loop-helix DNA-binding domain"/>
    <property type="match status" value="1"/>
</dbReference>
<evidence type="ECO:0000259" key="3">
    <source>
        <dbReference type="PROSITE" id="PS50888"/>
    </source>
</evidence>
<feature type="compositionally biased region" description="Low complexity" evidence="2">
    <location>
        <begin position="281"/>
        <end position="296"/>
    </location>
</feature>
<organism evidence="4 5">
    <name type="scientific">Parathielavia appendiculata</name>
    <dbReference type="NCBI Taxonomy" id="2587402"/>
    <lineage>
        <taxon>Eukaryota</taxon>
        <taxon>Fungi</taxon>
        <taxon>Dikarya</taxon>
        <taxon>Ascomycota</taxon>
        <taxon>Pezizomycotina</taxon>
        <taxon>Sordariomycetes</taxon>
        <taxon>Sordariomycetidae</taxon>
        <taxon>Sordariales</taxon>
        <taxon>Chaetomiaceae</taxon>
        <taxon>Parathielavia</taxon>
    </lineage>
</organism>
<evidence type="ECO:0000256" key="1">
    <source>
        <dbReference type="SAM" id="Coils"/>
    </source>
</evidence>